<dbReference type="InterPro" id="IPR016039">
    <property type="entry name" value="Thiolase-like"/>
</dbReference>
<dbReference type="InterPro" id="IPR020806">
    <property type="entry name" value="PKS_PP-bd"/>
</dbReference>
<dbReference type="PANTHER" id="PTHR43775:SF37">
    <property type="entry name" value="SI:DKEY-61P9.11"/>
    <property type="match status" value="1"/>
</dbReference>
<evidence type="ECO:0000259" key="7">
    <source>
        <dbReference type="PROSITE" id="PS52004"/>
    </source>
</evidence>
<dbReference type="SUPFAM" id="SSF53901">
    <property type="entry name" value="Thiolase-like"/>
    <property type="match status" value="1"/>
</dbReference>
<dbReference type="GO" id="GO:0006633">
    <property type="term" value="P:fatty acid biosynthetic process"/>
    <property type="evidence" value="ECO:0007669"/>
    <property type="project" value="InterPro"/>
</dbReference>
<dbReference type="GO" id="GO:0031177">
    <property type="term" value="F:phosphopantetheine binding"/>
    <property type="evidence" value="ECO:0007669"/>
    <property type="project" value="InterPro"/>
</dbReference>
<keyword evidence="2" id="KW-0597">Phosphoprotein</keyword>
<dbReference type="CDD" id="cd00833">
    <property type="entry name" value="PKS"/>
    <property type="match status" value="1"/>
</dbReference>
<dbReference type="GO" id="GO:0004312">
    <property type="term" value="F:fatty acid synthase activity"/>
    <property type="evidence" value="ECO:0007669"/>
    <property type="project" value="TreeGrafter"/>
</dbReference>
<dbReference type="PROSITE" id="PS50075">
    <property type="entry name" value="CARRIER"/>
    <property type="match status" value="1"/>
</dbReference>
<dbReference type="PROSITE" id="PS52004">
    <property type="entry name" value="KS3_2"/>
    <property type="match status" value="1"/>
</dbReference>
<feature type="region of interest" description="Disordered" evidence="4">
    <location>
        <begin position="1"/>
        <end position="35"/>
    </location>
</feature>
<accession>A0A1S6K8G0</accession>
<sequence>MAHKPCGRLRPRARGVRGVSSSSSMQRRGRSPLVGNAANGAAKAVARKAASRSDSAASQAQAGAAHWGNLAKGAACFALGAGLLASSSKPWLLWPVGIVLEGLALVWLQLVERDAEQDSFFASKVLNLWIARFIQWKVHMALGAVLATSGVWGLVLLLKFWLLPLIIVQITFSVLSSPDTAGEEEEAEEGDAVAREVITPPGRDPPGRRSRLVDVTRGVVAEVLGVQPSCVGMDSALMDLGLDSPMALRLRDKLSRTLKVELPSSFLFNHPTVNAMVDGLGRHQSWRPQGTANPATGQALVVTSAACELPGSADLEALWAALTSRVDSVVEVPLGRWDHSKYYAAEPQDGKTYARHGGFIEGAHLFDAAAFGMSAAETRAADPQQRLLLSTAYASLWASGYDRAMVQGSQLGVFMALSNLDWYRMSLPAAGAYTGTGTALAVGANRLSYVFGLKGPSMAVDTACSSSLAALAAATAGFTSQALVGGADLLHGPCALALRSSAGMLSDRCKTFNATADGYVRGEGSLERCELETNEHTAASTFFNASLLTVCLLCTTVHITGLLLMTLLGVGGRSTGS</sequence>
<organism evidence="8">
    <name type="scientific">Gambierdiscus polynesiensis</name>
    <dbReference type="NCBI Taxonomy" id="439318"/>
    <lineage>
        <taxon>Eukaryota</taxon>
        <taxon>Sar</taxon>
        <taxon>Alveolata</taxon>
        <taxon>Dinophyceae</taxon>
        <taxon>Gonyaulacales</taxon>
        <taxon>Pyrocystaceae</taxon>
        <taxon>Gambierdiscus</taxon>
    </lineage>
</organism>
<dbReference type="SMART" id="SM00825">
    <property type="entry name" value="PKS_KS"/>
    <property type="match status" value="1"/>
</dbReference>
<evidence type="ECO:0000256" key="5">
    <source>
        <dbReference type="SAM" id="Phobius"/>
    </source>
</evidence>
<dbReference type="InterPro" id="IPR050091">
    <property type="entry name" value="PKS_NRPS_Biosynth_Enz"/>
</dbReference>
<dbReference type="PANTHER" id="PTHR43775">
    <property type="entry name" value="FATTY ACID SYNTHASE"/>
    <property type="match status" value="1"/>
</dbReference>
<keyword evidence="1" id="KW-0596">Phosphopantetheine</keyword>
<evidence type="ECO:0000256" key="4">
    <source>
        <dbReference type="SAM" id="MobiDB-lite"/>
    </source>
</evidence>
<dbReference type="InterPro" id="IPR009081">
    <property type="entry name" value="PP-bd_ACP"/>
</dbReference>
<name>A0A1S6K8G0_9DINO</name>
<evidence type="ECO:0000256" key="3">
    <source>
        <dbReference type="ARBA" id="ARBA00022679"/>
    </source>
</evidence>
<dbReference type="Pfam" id="PF00550">
    <property type="entry name" value="PP-binding"/>
    <property type="match status" value="1"/>
</dbReference>
<dbReference type="EMBL" id="KX395834">
    <property type="protein sequence ID" value="AQS99252.1"/>
    <property type="molecule type" value="Transcribed_RNA"/>
</dbReference>
<dbReference type="Gene3D" id="3.40.47.10">
    <property type="match status" value="1"/>
</dbReference>
<dbReference type="InterPro" id="IPR018201">
    <property type="entry name" value="Ketoacyl_synth_AS"/>
</dbReference>
<keyword evidence="5" id="KW-0812">Transmembrane</keyword>
<dbReference type="InterPro" id="IPR020841">
    <property type="entry name" value="PKS_Beta-ketoAc_synthase_dom"/>
</dbReference>
<feature type="transmembrane region" description="Helical" evidence="5">
    <location>
        <begin position="140"/>
        <end position="162"/>
    </location>
</feature>
<protein>
    <submittedName>
        <fullName evidence="8">Type I polyketide synthase</fullName>
    </submittedName>
</protein>
<proteinExistence type="predicted"/>
<evidence type="ECO:0000313" key="8">
    <source>
        <dbReference type="EMBL" id="AQS99252.1"/>
    </source>
</evidence>
<dbReference type="Pfam" id="PF00109">
    <property type="entry name" value="ketoacyl-synt"/>
    <property type="match status" value="1"/>
</dbReference>
<dbReference type="PROSITE" id="PS00606">
    <property type="entry name" value="KS3_1"/>
    <property type="match status" value="1"/>
</dbReference>
<dbReference type="GO" id="GO:0004315">
    <property type="term" value="F:3-oxoacyl-[acyl-carrier-protein] synthase activity"/>
    <property type="evidence" value="ECO:0007669"/>
    <property type="project" value="InterPro"/>
</dbReference>
<evidence type="ECO:0000256" key="2">
    <source>
        <dbReference type="ARBA" id="ARBA00022553"/>
    </source>
</evidence>
<keyword evidence="3" id="KW-0808">Transferase</keyword>
<keyword evidence="5" id="KW-0472">Membrane</keyword>
<keyword evidence="5" id="KW-1133">Transmembrane helix</keyword>
<feature type="compositionally biased region" description="Low complexity" evidence="4">
    <location>
        <begin position="16"/>
        <end position="26"/>
    </location>
</feature>
<feature type="domain" description="Ketosynthase family 3 (KS3)" evidence="7">
    <location>
        <begin position="297"/>
        <end position="577"/>
    </location>
</feature>
<reference evidence="8" key="1">
    <citation type="journal article" date="2017" name="J. Eukaryot. Microbiol.">
        <title>Role of Modular Polyketide Synthases in the Production of Polyether Ladder Compounds in Ciguatoxin-producing Gambierdiscus polynesiensis and G.excentricus (Dinophyceae).</title>
        <authorList>
            <person name="Kohli G.S."/>
            <person name="Campbell K."/>
            <person name="John U."/>
            <person name="Smith K.F."/>
            <person name="Fraga S."/>
            <person name="Rhodes L.L."/>
            <person name="Murray S.A."/>
        </authorList>
    </citation>
    <scope>NUCLEOTIDE SEQUENCE</scope>
    <source>
        <strain evidence="8">Contig_21774</strain>
    </source>
</reference>
<dbReference type="Gene3D" id="1.10.1200.10">
    <property type="entry name" value="ACP-like"/>
    <property type="match status" value="1"/>
</dbReference>
<dbReference type="SMART" id="SM01294">
    <property type="entry name" value="PKS_PP_betabranch"/>
    <property type="match status" value="1"/>
</dbReference>
<evidence type="ECO:0000256" key="1">
    <source>
        <dbReference type="ARBA" id="ARBA00022450"/>
    </source>
</evidence>
<dbReference type="SUPFAM" id="SSF47336">
    <property type="entry name" value="ACP-like"/>
    <property type="match status" value="1"/>
</dbReference>
<feature type="compositionally biased region" description="Basic residues" evidence="4">
    <location>
        <begin position="1"/>
        <end position="15"/>
    </location>
</feature>
<dbReference type="AlphaFoldDB" id="A0A1S6K8G0"/>
<feature type="domain" description="Carrier" evidence="6">
    <location>
        <begin position="210"/>
        <end position="284"/>
    </location>
</feature>
<dbReference type="SMART" id="SM00823">
    <property type="entry name" value="PKS_PP"/>
    <property type="match status" value="1"/>
</dbReference>
<dbReference type="InterPro" id="IPR036736">
    <property type="entry name" value="ACP-like_sf"/>
</dbReference>
<dbReference type="InterPro" id="IPR014030">
    <property type="entry name" value="Ketoacyl_synth_N"/>
</dbReference>
<evidence type="ECO:0000259" key="6">
    <source>
        <dbReference type="PROSITE" id="PS50075"/>
    </source>
</evidence>